<evidence type="ECO:0000259" key="2">
    <source>
        <dbReference type="Pfam" id="PF23321"/>
    </source>
</evidence>
<keyword evidence="3" id="KW-0067">ATP-binding</keyword>
<keyword evidence="4" id="KW-1185">Reference proteome</keyword>
<evidence type="ECO:0000256" key="1">
    <source>
        <dbReference type="SAM" id="MobiDB-lite"/>
    </source>
</evidence>
<dbReference type="Proteomes" id="UP000053268">
    <property type="component" value="Unassembled WGS sequence"/>
</dbReference>
<proteinExistence type="predicted"/>
<evidence type="ECO:0000313" key="3">
    <source>
        <dbReference type="EMBL" id="KPI99025.1"/>
    </source>
</evidence>
<dbReference type="Pfam" id="PF23321">
    <property type="entry name" value="R1_ABCA1"/>
    <property type="match status" value="1"/>
</dbReference>
<dbReference type="GO" id="GO:0140359">
    <property type="term" value="F:ABC-type transporter activity"/>
    <property type="evidence" value="ECO:0007669"/>
    <property type="project" value="InterPro"/>
</dbReference>
<dbReference type="InterPro" id="IPR026082">
    <property type="entry name" value="ABCA"/>
</dbReference>
<dbReference type="EMBL" id="KQ459582">
    <property type="protein sequence ID" value="KPI99025.1"/>
    <property type="molecule type" value="Genomic_DNA"/>
</dbReference>
<sequence length="139" mass="14682">MTGGSGGGSVTAEADAEAEGEAEAVDISIHTPLVAGTPPLPRQQHHRSESSGGGAGAEAVIALVAHLFPAAVLEENFAERLVFSVPQSSVSSLARCFQQIEDAKEKLNIVEYSFSQTTLEQVFLKFAQTENVESSDQEH</sequence>
<dbReference type="PANTHER" id="PTHR19229">
    <property type="entry name" value="ATP-BINDING CASSETTE TRANSPORTER SUBFAMILY A ABCA"/>
    <property type="match status" value="1"/>
</dbReference>
<evidence type="ECO:0000313" key="4">
    <source>
        <dbReference type="Proteomes" id="UP000053268"/>
    </source>
</evidence>
<dbReference type="InterPro" id="IPR056264">
    <property type="entry name" value="R2_ABCA1-4-like"/>
</dbReference>
<accession>A0A194Q6J9</accession>
<dbReference type="AlphaFoldDB" id="A0A194Q6J9"/>
<dbReference type="PANTHER" id="PTHR19229:SF209">
    <property type="entry name" value="ATP-BINDING CASSETTE SUB-FAMILY A MEMBER 5 ISOFORM X1"/>
    <property type="match status" value="1"/>
</dbReference>
<dbReference type="GO" id="GO:0005319">
    <property type="term" value="F:lipid transporter activity"/>
    <property type="evidence" value="ECO:0007669"/>
    <property type="project" value="TreeGrafter"/>
</dbReference>
<name>A0A194Q6J9_PAPXU</name>
<feature type="compositionally biased region" description="Acidic residues" evidence="1">
    <location>
        <begin position="14"/>
        <end position="24"/>
    </location>
</feature>
<reference evidence="3 4" key="1">
    <citation type="journal article" date="2015" name="Nat. Commun.">
        <title>Outbred genome sequencing and CRISPR/Cas9 gene editing in butterflies.</title>
        <authorList>
            <person name="Li X."/>
            <person name="Fan D."/>
            <person name="Zhang W."/>
            <person name="Liu G."/>
            <person name="Zhang L."/>
            <person name="Zhao L."/>
            <person name="Fang X."/>
            <person name="Chen L."/>
            <person name="Dong Y."/>
            <person name="Chen Y."/>
            <person name="Ding Y."/>
            <person name="Zhao R."/>
            <person name="Feng M."/>
            <person name="Zhu Y."/>
            <person name="Feng Y."/>
            <person name="Jiang X."/>
            <person name="Zhu D."/>
            <person name="Xiang H."/>
            <person name="Feng X."/>
            <person name="Li S."/>
            <person name="Wang J."/>
            <person name="Zhang G."/>
            <person name="Kronforst M.R."/>
            <person name="Wang W."/>
        </authorList>
    </citation>
    <scope>NUCLEOTIDE SEQUENCE [LARGE SCALE GENOMIC DNA]</scope>
    <source>
        <strain evidence="3">Ya'a_city_454_Px</strain>
        <tissue evidence="3">Whole body</tissue>
    </source>
</reference>
<feature type="region of interest" description="Disordered" evidence="1">
    <location>
        <begin position="1"/>
        <end position="54"/>
    </location>
</feature>
<protein>
    <submittedName>
        <fullName evidence="3">ATP-binding cassette sub-family A member 5</fullName>
    </submittedName>
</protein>
<dbReference type="STRING" id="66420.A0A194Q6J9"/>
<organism evidence="3 4">
    <name type="scientific">Papilio xuthus</name>
    <name type="common">Asian swallowtail butterfly</name>
    <dbReference type="NCBI Taxonomy" id="66420"/>
    <lineage>
        <taxon>Eukaryota</taxon>
        <taxon>Metazoa</taxon>
        <taxon>Ecdysozoa</taxon>
        <taxon>Arthropoda</taxon>
        <taxon>Hexapoda</taxon>
        <taxon>Insecta</taxon>
        <taxon>Pterygota</taxon>
        <taxon>Neoptera</taxon>
        <taxon>Endopterygota</taxon>
        <taxon>Lepidoptera</taxon>
        <taxon>Glossata</taxon>
        <taxon>Ditrysia</taxon>
        <taxon>Papilionoidea</taxon>
        <taxon>Papilionidae</taxon>
        <taxon>Papilioninae</taxon>
        <taxon>Papilio</taxon>
    </lineage>
</organism>
<dbReference type="GO" id="GO:0016020">
    <property type="term" value="C:membrane"/>
    <property type="evidence" value="ECO:0007669"/>
    <property type="project" value="InterPro"/>
</dbReference>
<gene>
    <name evidence="3" type="ORF">RR46_10343</name>
</gene>
<dbReference type="GO" id="GO:0005524">
    <property type="term" value="F:ATP binding"/>
    <property type="evidence" value="ECO:0007669"/>
    <property type="project" value="UniProtKB-KW"/>
</dbReference>
<feature type="domain" description="ABCA1-4-like C-terminal R2 regulatory" evidence="2">
    <location>
        <begin position="57"/>
        <end position="116"/>
    </location>
</feature>
<keyword evidence="3" id="KW-0547">Nucleotide-binding</keyword>